<feature type="compositionally biased region" description="Low complexity" evidence="2">
    <location>
        <begin position="428"/>
        <end position="451"/>
    </location>
</feature>
<dbReference type="eggNOG" id="ENOG502TM6Y">
    <property type="taxonomic scope" value="Eukaryota"/>
</dbReference>
<feature type="region of interest" description="Disordered" evidence="2">
    <location>
        <begin position="394"/>
        <end position="451"/>
    </location>
</feature>
<feature type="compositionally biased region" description="Basic and acidic residues" evidence="2">
    <location>
        <begin position="17"/>
        <end position="35"/>
    </location>
</feature>
<comment type="caution">
    <text evidence="3">The sequence shown here is derived from an EMBL/GenBank/DDBJ whole genome shotgun (WGS) entry which is preliminary data.</text>
</comment>
<keyword evidence="4" id="KW-1185">Reference proteome</keyword>
<gene>
    <name evidence="3" type="ORF">UHOR_07690</name>
</gene>
<dbReference type="AlphaFoldDB" id="I2FQT5"/>
<dbReference type="OMA" id="PPRPWDY"/>
<feature type="compositionally biased region" description="Gly residues" evidence="2">
    <location>
        <begin position="290"/>
        <end position="299"/>
    </location>
</feature>
<feature type="compositionally biased region" description="Basic and acidic residues" evidence="2">
    <location>
        <begin position="78"/>
        <end position="126"/>
    </location>
</feature>
<feature type="compositionally biased region" description="Low complexity" evidence="2">
    <location>
        <begin position="261"/>
        <end position="284"/>
    </location>
</feature>
<feature type="compositionally biased region" description="Basic and acidic residues" evidence="2">
    <location>
        <begin position="134"/>
        <end position="143"/>
    </location>
</feature>
<proteinExistence type="predicted"/>
<keyword evidence="1" id="KW-0175">Coiled coil</keyword>
<dbReference type="OrthoDB" id="2556216at2759"/>
<dbReference type="EMBL" id="CAGI01000143">
    <property type="protein sequence ID" value="CCF49278.1"/>
    <property type="molecule type" value="Genomic_DNA"/>
</dbReference>
<name>I2FQT5_USTHO</name>
<evidence type="ECO:0000256" key="1">
    <source>
        <dbReference type="SAM" id="Coils"/>
    </source>
</evidence>
<feature type="region of interest" description="Disordered" evidence="2">
    <location>
        <begin position="1"/>
        <end position="376"/>
    </location>
</feature>
<dbReference type="Proteomes" id="UP000006174">
    <property type="component" value="Unassembled WGS sequence"/>
</dbReference>
<feature type="compositionally biased region" description="Basic and acidic residues" evidence="2">
    <location>
        <begin position="151"/>
        <end position="162"/>
    </location>
</feature>
<organism evidence="3 4">
    <name type="scientific">Ustilago hordei</name>
    <name type="common">Barley covered smut fungus</name>
    <dbReference type="NCBI Taxonomy" id="120017"/>
    <lineage>
        <taxon>Eukaryota</taxon>
        <taxon>Fungi</taxon>
        <taxon>Dikarya</taxon>
        <taxon>Basidiomycota</taxon>
        <taxon>Ustilaginomycotina</taxon>
        <taxon>Ustilaginomycetes</taxon>
        <taxon>Ustilaginales</taxon>
        <taxon>Ustilaginaceae</taxon>
        <taxon>Ustilago</taxon>
    </lineage>
</organism>
<evidence type="ECO:0000313" key="3">
    <source>
        <dbReference type="EMBL" id="CCF49278.1"/>
    </source>
</evidence>
<dbReference type="HOGENOM" id="CLU_029364_0_0_1"/>
<sequence>MSDRYQGSAYRRGGPPPRDERRYAPRNHRDEHDLPNARPYGGPRDPYPHSYYAEPRGYGSGRPPRRVHKAIPPPRPWDYTRRPLPRSEQERIELEREREAWEAKEAERYRQRMEEREREREREAQRGHPGPHSGWDHEYEADGRIYGPPEGYDRDRVRHPDHAPLGPRRPRSRSPGHDPRYAERGTWGRASIGSAEGRERVLDRLVAAPAADRVAEASGYPDEAYHRRSPPPSAPASHLDTPEAQRYAAASEQPGSPPQGPSRGPAARTAAVDGPLTPGFSSTPPTGPRAGPGGYGRRGGPPLHSPAFRGGREGTGSAGPYTPGSDRGDREASSYLSPSNARFPRSARDGPIPSGPYRGGHPCFSRGRRNTNPYDSHFAAAVSEEEAAAYRAGYSTTHAGSSPHEASAFPPSTSTPGSGLTAPRLSRTSSSQTPATPTTAIPTGPSAGTTTSAVAGIGSPSTLTPNLPTSTSTTVHFSAAYKLCPDLDADLQAIEAQRNTFICNHILGPKRAAIRTVRMELKDAELDHATAISRRQAAERALEVARETADAYSLEENRKEELQRLLAQQLQQQQQQQQAAATAV</sequence>
<evidence type="ECO:0000256" key="2">
    <source>
        <dbReference type="SAM" id="MobiDB-lite"/>
    </source>
</evidence>
<reference evidence="3 4" key="1">
    <citation type="journal article" date="2012" name="Plant Cell">
        <title>Genome comparison of barley and maize smut fungi reveals targeted loss of RNA silencing components and species-specific presence of transposable elements.</title>
        <authorList>
            <person name="Laurie J.D."/>
            <person name="Ali S."/>
            <person name="Linning R."/>
            <person name="Mannhaupt G."/>
            <person name="Wong P."/>
            <person name="Gueldener U."/>
            <person name="Muensterkoetter M."/>
            <person name="Moore R."/>
            <person name="Kahmann R."/>
            <person name="Bakkeren G."/>
            <person name="Schirawski J."/>
        </authorList>
    </citation>
    <scope>NUCLEOTIDE SEQUENCE [LARGE SCALE GENOMIC DNA]</scope>
    <source>
        <strain evidence="4">Uh4875-4</strain>
    </source>
</reference>
<evidence type="ECO:0000313" key="4">
    <source>
        <dbReference type="Proteomes" id="UP000006174"/>
    </source>
</evidence>
<accession>I2FQT5</accession>
<feature type="coiled-coil region" evidence="1">
    <location>
        <begin position="521"/>
        <end position="579"/>
    </location>
</feature>
<protein>
    <submittedName>
        <fullName evidence="3">Uncharacterized protein</fullName>
    </submittedName>
</protein>